<organism evidence="2">
    <name type="scientific">marine sediment metagenome</name>
    <dbReference type="NCBI Taxonomy" id="412755"/>
    <lineage>
        <taxon>unclassified sequences</taxon>
        <taxon>metagenomes</taxon>
        <taxon>ecological metagenomes</taxon>
    </lineage>
</organism>
<gene>
    <name evidence="2" type="ORF">LCGC14_2070130</name>
</gene>
<name>A0A0F9GX26_9ZZZZ</name>
<sequence>MITKVHVDNIPPQLAQFFFMLALLAFSVSWLIGTYRVTAWSERIEENIQTITDRLEYLLPDSTSDTTVYKEEE</sequence>
<feature type="transmembrane region" description="Helical" evidence="1">
    <location>
        <begin position="14"/>
        <end position="33"/>
    </location>
</feature>
<evidence type="ECO:0000313" key="2">
    <source>
        <dbReference type="EMBL" id="KKL73910.1"/>
    </source>
</evidence>
<protein>
    <submittedName>
        <fullName evidence="2">Uncharacterized protein</fullName>
    </submittedName>
</protein>
<keyword evidence="1" id="KW-0472">Membrane</keyword>
<reference evidence="2" key="1">
    <citation type="journal article" date="2015" name="Nature">
        <title>Complex archaea that bridge the gap between prokaryotes and eukaryotes.</title>
        <authorList>
            <person name="Spang A."/>
            <person name="Saw J.H."/>
            <person name="Jorgensen S.L."/>
            <person name="Zaremba-Niedzwiedzka K."/>
            <person name="Martijn J."/>
            <person name="Lind A.E."/>
            <person name="van Eijk R."/>
            <person name="Schleper C."/>
            <person name="Guy L."/>
            <person name="Ettema T.J."/>
        </authorList>
    </citation>
    <scope>NUCLEOTIDE SEQUENCE</scope>
</reference>
<accession>A0A0F9GX26</accession>
<proteinExistence type="predicted"/>
<dbReference type="EMBL" id="LAZR01024818">
    <property type="protein sequence ID" value="KKL73910.1"/>
    <property type="molecule type" value="Genomic_DNA"/>
</dbReference>
<keyword evidence="1" id="KW-1133">Transmembrane helix</keyword>
<comment type="caution">
    <text evidence="2">The sequence shown here is derived from an EMBL/GenBank/DDBJ whole genome shotgun (WGS) entry which is preliminary data.</text>
</comment>
<evidence type="ECO:0000256" key="1">
    <source>
        <dbReference type="SAM" id="Phobius"/>
    </source>
</evidence>
<keyword evidence="1" id="KW-0812">Transmembrane</keyword>
<dbReference type="AlphaFoldDB" id="A0A0F9GX26"/>